<reference evidence="2" key="1">
    <citation type="journal article" date="2023" name="Genome Biol. Evol.">
        <title>First Whole Genome Sequence and Flow Cytometry Genome Size Data for the Lichen-Forming Fungus Ramalina farinacea (Ascomycota).</title>
        <authorList>
            <person name="Llewellyn T."/>
            <person name="Mian S."/>
            <person name="Hill R."/>
            <person name="Leitch I.J."/>
            <person name="Gaya E."/>
        </authorList>
    </citation>
    <scope>NUCLEOTIDE SEQUENCE</scope>
    <source>
        <strain evidence="2">LIQ254RAFAR</strain>
    </source>
</reference>
<dbReference type="EMBL" id="JAPUFD010000014">
    <property type="protein sequence ID" value="MDI1491304.1"/>
    <property type="molecule type" value="Genomic_DNA"/>
</dbReference>
<dbReference type="AlphaFoldDB" id="A0AA43QTA9"/>
<gene>
    <name evidence="2" type="ORF">OHK93_002513</name>
</gene>
<protein>
    <submittedName>
        <fullName evidence="2">Uncharacterized protein</fullName>
    </submittedName>
</protein>
<keyword evidence="3" id="KW-1185">Reference proteome</keyword>
<proteinExistence type="predicted"/>
<comment type="caution">
    <text evidence="2">The sequence shown here is derived from an EMBL/GenBank/DDBJ whole genome shotgun (WGS) entry which is preliminary data.</text>
</comment>
<sequence>MPASVACRSYFIFHFLRTAVALVARSQQDNITLAALQSNFTSPNTLVPCCAGLKGGYAFGGFYDKGHELTQPNDKYLREMIDLLVPFEDTRTERGTKALAYFEDLGNVGVLLDWVMDPPDSETLTYTQCREALGYLVEIIEDDIFEPDSVKSPVLLDISVGKDTKIIVNVVEEAGRVYRAHAGNNLELAFDLFQTRPINRVGTLASLAEAKAGYRRYSPAATVPESFTQSIFHGGVRYKIWMELDDGQQQWPYFTFTDLIAVVGKVQGILEGTAAPSADSWDALYASITVSENDIGVGFVRVEPIDPGTDLLTSGNSTGPAISLFRNSSVVSPVDVT</sequence>
<name>A0AA43QTA9_9LECA</name>
<accession>A0AA43QTA9</accession>
<dbReference type="Proteomes" id="UP001161017">
    <property type="component" value="Unassembled WGS sequence"/>
</dbReference>
<evidence type="ECO:0000256" key="1">
    <source>
        <dbReference type="SAM" id="SignalP"/>
    </source>
</evidence>
<feature type="chain" id="PRO_5041427293" evidence="1">
    <location>
        <begin position="22"/>
        <end position="337"/>
    </location>
</feature>
<feature type="signal peptide" evidence="1">
    <location>
        <begin position="1"/>
        <end position="21"/>
    </location>
</feature>
<keyword evidence="1" id="KW-0732">Signal</keyword>
<organism evidence="2 3">
    <name type="scientific">Ramalina farinacea</name>
    <dbReference type="NCBI Taxonomy" id="258253"/>
    <lineage>
        <taxon>Eukaryota</taxon>
        <taxon>Fungi</taxon>
        <taxon>Dikarya</taxon>
        <taxon>Ascomycota</taxon>
        <taxon>Pezizomycotina</taxon>
        <taxon>Lecanoromycetes</taxon>
        <taxon>OSLEUM clade</taxon>
        <taxon>Lecanoromycetidae</taxon>
        <taxon>Lecanorales</taxon>
        <taxon>Lecanorineae</taxon>
        <taxon>Ramalinaceae</taxon>
        <taxon>Ramalina</taxon>
    </lineage>
</organism>
<evidence type="ECO:0000313" key="3">
    <source>
        <dbReference type="Proteomes" id="UP001161017"/>
    </source>
</evidence>
<evidence type="ECO:0000313" key="2">
    <source>
        <dbReference type="EMBL" id="MDI1491304.1"/>
    </source>
</evidence>